<dbReference type="SMART" id="SM00409">
    <property type="entry name" value="IG"/>
    <property type="match status" value="4"/>
</dbReference>
<dbReference type="InterPro" id="IPR044023">
    <property type="entry name" value="Ig_7"/>
</dbReference>
<keyword evidence="1 3" id="KW-0732">Signal</keyword>
<dbReference type="STRING" id="390640.SAMN04488034_1122"/>
<feature type="domain" description="PKD" evidence="4">
    <location>
        <begin position="335"/>
        <end position="389"/>
    </location>
</feature>
<protein>
    <submittedName>
        <fullName evidence="6">Por secretion system C-terminal sorting domain-containing protein</fullName>
    </submittedName>
</protein>
<dbReference type="EMBL" id="FNUG01000012">
    <property type="protein sequence ID" value="SEF11484.1"/>
    <property type="molecule type" value="Genomic_DNA"/>
</dbReference>
<evidence type="ECO:0000259" key="5">
    <source>
        <dbReference type="PROSITE" id="PS50835"/>
    </source>
</evidence>
<feature type="domain" description="Ig-like" evidence="5">
    <location>
        <begin position="1107"/>
        <end position="1214"/>
    </location>
</feature>
<sequence>MAKKLLFFPFLFLFLVVHQQAAAQDCTDFTENTSVSISTEQSRTICDGDDLSFNSSISNYSGEDLTYQWTLGGNPISNADQPTLTHQFSSTDNGKKIRLTITSTCDSTVKRYSNELTITVNTNRTPTVSISADKTSICPEETVTFTASQTYGGDNPTFAWYINSETTPTQEGTSNTFSTTGLDQSSNTVKVVMTSSLACVISSTAQATSNSISLKPGTPVQPGNISLPTLICPGVNYTYSVAAVTDATSYLWTLPDNSTRTTSGPDLDLAIATAGDHSLSVQAVNECGTSTKQTTNLTVNAGAPAQPGTISIPELVCPGVENSYSFSAIADADEYIWTLHDNSTVTTTDPSLPITFDSQGSFSLSVRASNECGDSAEKTFSITVNAGAPDTPGSITGENILCPNTSNNTYGIADVDFADSYEWVTSGNLSIDGAATGTSVNVSGGSTGSGTLQVRAINECGESQYTEEFQVEIYTGAPDAVSISTSHVDAPNFCPGEEIVFSVPADAKADTYTWTVPQGWSYTVNTNPNEITATAGNLNDDGDITVTINNDHCGSVSDSFAVSIQNPAPQMGDISIDGPTSVCHEDTGLVYSIPAVEYATEYIWSVPGDWTITSADPLANQITVNAGTDDGAITVYAKNHCGPSAETISLPVSSVDAVPSTPGEISSSLWDTGTESNDPICPPATGITFSVTDAGDADSYNWILPNGWEITEGKDTENITVKVTASAKYNTNETIYVEAVNICGPSSRQTYDNIVLSDYVQVDAGEDKTVCRTTADITIEGFVNFNGSKMKINASSSGTGSFIGIPNGKVDTYSIKYKPSQQDIDNLEQVVITVTTDAPVGACGPGEDEMIIFFRDNPAVSLSGDATICSGTTSPLTFTGSPNTQVTYTVNGGTSQKITIGPSGEVILDSGVLTQNTTYDLVSAVYTDAPACSGNISGSATITVTQIPTAEISYSNACTSGTSLPVTLTGTDNYTGGTFTAPAEVRINSTTGEINPSLSTSGTYTVTYTIPASGGCQEIPVTTEVTIREKVVITTEPVAVRACEGGSAQFEVQASGEGLTYQWYKGAVTAGNEVAGGTSNILSLSGLSVSDAGDYLVVVSGTDPCAPETSAAASLVVDENIVIQSQPIAQIACEAGTAEFTVEATSGGSPLGTGFTYQWFKGTPGSGTAIGGATSASLQFTSAALTDSGDYYVEISGPSDYTCDQVTSSAATLTVRETPTVTISGDASICSGTSADIIFQNGIPNGVVTYTINNDNTASQTFNLDASGAGVLNTGALVATSGVDTDYVYTLQSVTYPDDPMCSTSVSGSATITVAPDPDVTMSFTDGQTEFCTADATSYTPTLNGTGTFSGGTFSATGLTINSSTGAFTPQGQTPGDYVITYTIPAYGGCPEETISLPISIYEEVKITAQPFNVGICSTQDAQFSITATGDNLTYQWFKDGSPIAGAEGPVLDLPVATSEDAGQYFVRVSGTNACTPTEESKVDSDVVTLNVDEDIVIIEPAEDVRVCETGIESVQFRFVAHANGAPLSFTWVYGDGSPVTVDGNKIEESLDIDPNYNGTGTEVYIGTLTINNIVEADENRYAVHIDGSDNGFSCPTATSNAFLLEVEPIPTGPGVKDVVYCLNEEATALTAEGTNLLWYDSPEDETPSEIAPVPPTDVAGEFFYYVSQTPLYCESELSTIKVTVNTRPSAPALTADESAISYCMGETASALTATPDTGASLNWYDSATSTTPLASAPVPPTTAAGTLQYWVSQTSAEGCEGDQAVIDITINQLPNITPPENTTICSGDSIDVTASDANVTDGSTTFSWDWTSNSGDPLTGSTVTLTPAETTTYTITASNSNGCINTEEFTISVDDRPVGGSIDGPASVCITDPSGTLTLIESAGSIDRWEYLTGSATEWTAIANTTTSLDFSSMGFSENTRFRAVLTNGVCEEVYSEEHLLVIDPEPLAGGLLFKGTDRVFMMCEFPTSDYLVPLHTSGEYVGQIVAWQYRRNSGTEWVTIMEGSEPYTGTTLSGQQVIDASANESTMFRVEVQSGACEPNVYSETATLSIIPSDIAPNPVTASPGEICLGDIVTLNAGTGYGGYGVFQGGAFDNSSIANHGWRVMRFDNNTEYTFESAADNTRPDRWMRTNPHEYIMADPDNPGSTMYQLFDSSSGDEGNKGFAIVSGNNPSTLETPVFNLYATDDPVLTFDQAYNLTPGDTIKVQISLDGGNTYVDEPLFVMGGPNVSENYASFGDGDLESRPLNKMSIDMSKYAGMGNLRIRWLYDGSTGGIYTIDDIGIPQDPDNVQLIWYYDDDLDDPNNELDQIGDVNQNTVTYTPTKIGWNYFEVQTALVFDTNGDPCQSAENMATIQVYVFDTYTTSATAEIGSCGTSSVPLTGIMEGAAQGVITEFPAEDASTVAWEVINSPDGYTFSEEHFDPSITDPNAIFDPGMGGAFSLQWTITPDEDSPCEPTQTPVNFEILDCTTLDFDGVDDYVDLGNNYTGNYFIEAWIRPFDRPFDDNSGNTDASTGTVISGPGFEIAMADLLVAGIQKNNRWYHIAVANNGNLWIDGIASGNISVNGHGGNKTIIGAKWDPSSKLTSNHFSGWIEEVRIWKSDLTQDQIRFMMNQRLINNGAEMGEQIPMPVPEGLTYSDLAGYYRLISEDPDPANLVSFDPALMPQFGETPDLAVNSVPGRLHNMTTNQQNTAPLPYISAIDGQIWETDDTWIRPDVWDPPNSAGVTGDPIEWNIAITNHNIDSGNKDITLLGLKSMTVNKLITMANPSSTMDETNSGQMMRVTHYLLLDGNMDLVGESQLLQDEGSILDEASAGWLERDQQGKMLSFNYNYWSSPVSAQGAANNADYSVAQVLLDGTNSASPQPITFDDRYHIADNGRTNPITISNYWIWKFLGTADIYEEWFHIGSTGTLATGEGYTMKGTDGTVGLNDLQNYVFKGKPHNGNFTRAVSKNQNYLVGNPYPSAISAKEFILDNMKDVSGGRNTSNIFNGAIYYWDHFAGRTHYLEQYIGGYATWTLAGGVVAISNDERILANDQKGTTEPGEFIPVAQGFFVNTVLDAEIEAATGITVSGGDIIFRNRQRIYERENGSNQSIFHSQEKKGPETATSQSSEKQASEDTRQKIWLKFKSPMGYHRQLLVTADPNTSDGFDLGYDAPLIEDNAEDMYWYFNNYEFVIQAVEDFNADRELALGMKVHEEGNIVISIDNLKNIPDDLEIFLKDSLLEVNHDLRKNAYRATSDTGTYHNRFKVIFKDPNAVVVEEPEVPEAGEFEILYVNGSREILVKNPELLNIERIYLNNVLGQQLHVFYDVPAEKELRLPVKRFSSGVYIVKVHSEKGIRTKKVILE</sequence>
<dbReference type="GO" id="GO:0005975">
    <property type="term" value="P:carbohydrate metabolic process"/>
    <property type="evidence" value="ECO:0007669"/>
    <property type="project" value="UniProtKB-ARBA"/>
</dbReference>
<dbReference type="InterPro" id="IPR026444">
    <property type="entry name" value="Secre_tail"/>
</dbReference>
<dbReference type="InterPro" id="IPR036179">
    <property type="entry name" value="Ig-like_dom_sf"/>
</dbReference>
<dbReference type="InterPro" id="IPR045829">
    <property type="entry name" value="PKD_6"/>
</dbReference>
<dbReference type="SUPFAM" id="SSF49899">
    <property type="entry name" value="Concanavalin A-like lectins/glucanases"/>
    <property type="match status" value="1"/>
</dbReference>
<dbReference type="RefSeq" id="WP_093114341.1">
    <property type="nucleotide sequence ID" value="NZ_FNGG01000012.1"/>
</dbReference>
<accession>A0A1H5PD21</accession>
<dbReference type="PROSITE" id="PS50093">
    <property type="entry name" value="PKD"/>
    <property type="match status" value="2"/>
</dbReference>
<dbReference type="PROSITE" id="PS50835">
    <property type="entry name" value="IG_LIKE"/>
    <property type="match status" value="2"/>
</dbReference>
<feature type="domain" description="Ig-like" evidence="5">
    <location>
        <begin position="126"/>
        <end position="213"/>
    </location>
</feature>
<evidence type="ECO:0000313" key="7">
    <source>
        <dbReference type="Proteomes" id="UP000199448"/>
    </source>
</evidence>
<name>A0A1H5PD21_9FLAO</name>
<dbReference type="InterPro" id="IPR000601">
    <property type="entry name" value="PKD_dom"/>
</dbReference>
<evidence type="ECO:0000259" key="4">
    <source>
        <dbReference type="PROSITE" id="PS50093"/>
    </source>
</evidence>
<dbReference type="InterPro" id="IPR035986">
    <property type="entry name" value="PKD_dom_sf"/>
</dbReference>
<feature type="chain" id="PRO_5011616462" evidence="3">
    <location>
        <begin position="24"/>
        <end position="3347"/>
    </location>
</feature>
<feature type="signal peptide" evidence="3">
    <location>
        <begin position="1"/>
        <end position="23"/>
    </location>
</feature>
<dbReference type="Pfam" id="PF19081">
    <property type="entry name" value="Ig_7"/>
    <property type="match status" value="1"/>
</dbReference>
<keyword evidence="7" id="KW-1185">Reference proteome</keyword>
<proteinExistence type="predicted"/>
<feature type="domain" description="PKD" evidence="4">
    <location>
        <begin position="238"/>
        <end position="299"/>
    </location>
</feature>
<dbReference type="SUPFAM" id="SSF49299">
    <property type="entry name" value="PKD domain"/>
    <property type="match status" value="3"/>
</dbReference>
<dbReference type="InterPro" id="IPR013783">
    <property type="entry name" value="Ig-like_fold"/>
</dbReference>
<dbReference type="InterPro" id="IPR013320">
    <property type="entry name" value="ConA-like_dom_sf"/>
</dbReference>
<evidence type="ECO:0000313" key="6">
    <source>
        <dbReference type="EMBL" id="SEF11484.1"/>
    </source>
</evidence>
<organism evidence="6 7">
    <name type="scientific">Salinimicrobium catena</name>
    <dbReference type="NCBI Taxonomy" id="390640"/>
    <lineage>
        <taxon>Bacteria</taxon>
        <taxon>Pseudomonadati</taxon>
        <taxon>Bacteroidota</taxon>
        <taxon>Flavobacteriia</taxon>
        <taxon>Flavobacteriales</taxon>
        <taxon>Flavobacteriaceae</taxon>
        <taxon>Salinimicrobium</taxon>
    </lineage>
</organism>
<dbReference type="InterPro" id="IPR007110">
    <property type="entry name" value="Ig-like_dom"/>
</dbReference>
<dbReference type="Proteomes" id="UP000199448">
    <property type="component" value="Unassembled WGS sequence"/>
</dbReference>
<gene>
    <name evidence="6" type="ORF">SAMN04488034_1122</name>
</gene>
<feature type="region of interest" description="Disordered" evidence="2">
    <location>
        <begin position="3089"/>
        <end position="3119"/>
    </location>
</feature>
<dbReference type="NCBIfam" id="TIGR04183">
    <property type="entry name" value="Por_Secre_tail"/>
    <property type="match status" value="1"/>
</dbReference>
<dbReference type="Pfam" id="PF19408">
    <property type="entry name" value="PKD_6"/>
    <property type="match status" value="6"/>
</dbReference>
<evidence type="ECO:0000256" key="3">
    <source>
        <dbReference type="SAM" id="SignalP"/>
    </source>
</evidence>
<evidence type="ECO:0000256" key="1">
    <source>
        <dbReference type="ARBA" id="ARBA00022729"/>
    </source>
</evidence>
<dbReference type="CDD" id="cd00146">
    <property type="entry name" value="PKD"/>
    <property type="match status" value="1"/>
</dbReference>
<reference evidence="6 7" key="1">
    <citation type="submission" date="2016-10" db="EMBL/GenBank/DDBJ databases">
        <authorList>
            <person name="de Groot N.N."/>
        </authorList>
    </citation>
    <scope>NUCLEOTIDE SEQUENCE [LARGE SCALE GENOMIC DNA]</scope>
    <source>
        <strain evidence="6 7">DSM 23553</strain>
    </source>
</reference>
<dbReference type="SUPFAM" id="SSF48726">
    <property type="entry name" value="Immunoglobulin"/>
    <property type="match status" value="3"/>
</dbReference>
<dbReference type="OrthoDB" id="2582440at2"/>
<evidence type="ECO:0000256" key="2">
    <source>
        <dbReference type="SAM" id="MobiDB-lite"/>
    </source>
</evidence>
<dbReference type="InterPro" id="IPR003599">
    <property type="entry name" value="Ig_sub"/>
</dbReference>
<dbReference type="GO" id="GO:0004553">
    <property type="term" value="F:hydrolase activity, hydrolyzing O-glycosyl compounds"/>
    <property type="evidence" value="ECO:0007669"/>
    <property type="project" value="UniProtKB-ARBA"/>
</dbReference>
<dbReference type="Gene3D" id="2.60.40.10">
    <property type="entry name" value="Immunoglobulins"/>
    <property type="match status" value="7"/>
</dbReference>
<dbReference type="Gene3D" id="2.60.120.200">
    <property type="match status" value="1"/>
</dbReference>